<dbReference type="EMBL" id="BARU01024846">
    <property type="protein sequence ID" value="GAH54006.1"/>
    <property type="molecule type" value="Genomic_DNA"/>
</dbReference>
<proteinExistence type="predicted"/>
<protein>
    <submittedName>
        <fullName evidence="1">Uncharacterized protein</fullName>
    </submittedName>
</protein>
<sequence length="34" mass="3977">MVKTKEMRMEERSATPYLELVTERINESPIPSPI</sequence>
<organism evidence="1">
    <name type="scientific">marine sediment metagenome</name>
    <dbReference type="NCBI Taxonomy" id="412755"/>
    <lineage>
        <taxon>unclassified sequences</taxon>
        <taxon>metagenomes</taxon>
        <taxon>ecological metagenomes</taxon>
    </lineage>
</organism>
<accession>X1G7Z6</accession>
<gene>
    <name evidence="1" type="ORF">S03H2_40111</name>
</gene>
<feature type="non-terminal residue" evidence="1">
    <location>
        <position position="34"/>
    </location>
</feature>
<name>X1G7Z6_9ZZZZ</name>
<dbReference type="AlphaFoldDB" id="X1G7Z6"/>
<evidence type="ECO:0000313" key="1">
    <source>
        <dbReference type="EMBL" id="GAH54006.1"/>
    </source>
</evidence>
<comment type="caution">
    <text evidence="1">The sequence shown here is derived from an EMBL/GenBank/DDBJ whole genome shotgun (WGS) entry which is preliminary data.</text>
</comment>
<reference evidence="1" key="1">
    <citation type="journal article" date="2014" name="Front. Microbiol.">
        <title>High frequency of phylogenetically diverse reductive dehalogenase-homologous genes in deep subseafloor sedimentary metagenomes.</title>
        <authorList>
            <person name="Kawai M."/>
            <person name="Futagami T."/>
            <person name="Toyoda A."/>
            <person name="Takaki Y."/>
            <person name="Nishi S."/>
            <person name="Hori S."/>
            <person name="Arai W."/>
            <person name="Tsubouchi T."/>
            <person name="Morono Y."/>
            <person name="Uchiyama I."/>
            <person name="Ito T."/>
            <person name="Fujiyama A."/>
            <person name="Inagaki F."/>
            <person name="Takami H."/>
        </authorList>
    </citation>
    <scope>NUCLEOTIDE SEQUENCE</scope>
    <source>
        <strain evidence="1">Expedition CK06-06</strain>
    </source>
</reference>